<sequence length="52" mass="6156">MKSLTIFKTNHYLRIDPVNPGRFFRSCLRRRRHLRPRENRNPPGNDPGTPGI</sequence>
<reference evidence="2" key="1">
    <citation type="journal article" date="2021" name="Microb. Physiol.">
        <title>Proteogenomic Insights into the Physiology of Marine, Sulfate-Reducing, Filamentous Desulfonema limicola and Desulfonema magnum.</title>
        <authorList>
            <person name="Schnaars V."/>
            <person name="Wohlbrand L."/>
            <person name="Scheve S."/>
            <person name="Hinrichs C."/>
            <person name="Reinhardt R."/>
            <person name="Rabus R."/>
        </authorList>
    </citation>
    <scope>NUCLEOTIDE SEQUENCE</scope>
    <source>
        <strain evidence="2">5ac10</strain>
    </source>
</reference>
<evidence type="ECO:0000256" key="1">
    <source>
        <dbReference type="SAM" id="MobiDB-lite"/>
    </source>
</evidence>
<name>A0A975GHN8_9BACT</name>
<dbReference type="AlphaFoldDB" id="A0A975GHN8"/>
<organism evidence="2 3">
    <name type="scientific">Desulfonema limicola</name>
    <dbReference type="NCBI Taxonomy" id="45656"/>
    <lineage>
        <taxon>Bacteria</taxon>
        <taxon>Pseudomonadati</taxon>
        <taxon>Thermodesulfobacteriota</taxon>
        <taxon>Desulfobacteria</taxon>
        <taxon>Desulfobacterales</taxon>
        <taxon>Desulfococcaceae</taxon>
        <taxon>Desulfonema</taxon>
    </lineage>
</organism>
<dbReference type="EMBL" id="CP061799">
    <property type="protein sequence ID" value="QTA81612.1"/>
    <property type="molecule type" value="Genomic_DNA"/>
</dbReference>
<dbReference type="Proteomes" id="UP000663720">
    <property type="component" value="Chromosome"/>
</dbReference>
<protein>
    <submittedName>
        <fullName evidence="2">Uncharacterized protein</fullName>
    </submittedName>
</protein>
<keyword evidence="3" id="KW-1185">Reference proteome</keyword>
<proteinExistence type="predicted"/>
<dbReference type="KEGG" id="dli:dnl_39510"/>
<accession>A0A975GHN8</accession>
<evidence type="ECO:0000313" key="2">
    <source>
        <dbReference type="EMBL" id="QTA81612.1"/>
    </source>
</evidence>
<gene>
    <name evidence="2" type="ORF">dnl_39510</name>
</gene>
<evidence type="ECO:0000313" key="3">
    <source>
        <dbReference type="Proteomes" id="UP000663720"/>
    </source>
</evidence>
<feature type="region of interest" description="Disordered" evidence="1">
    <location>
        <begin position="32"/>
        <end position="52"/>
    </location>
</feature>